<reference evidence="2" key="1">
    <citation type="journal article" date="2023" name="G3 (Bethesda)">
        <title>Whole genome assembly and annotation of the endangered Caribbean coral Acropora cervicornis.</title>
        <authorList>
            <person name="Selwyn J.D."/>
            <person name="Vollmer S.V."/>
        </authorList>
    </citation>
    <scope>NUCLEOTIDE SEQUENCE</scope>
    <source>
        <strain evidence="2">K2</strain>
    </source>
</reference>
<evidence type="ECO:0000256" key="1">
    <source>
        <dbReference type="SAM" id="MobiDB-lite"/>
    </source>
</evidence>
<proteinExistence type="predicted"/>
<feature type="region of interest" description="Disordered" evidence="1">
    <location>
        <begin position="113"/>
        <end position="145"/>
    </location>
</feature>
<keyword evidence="3" id="KW-1185">Reference proteome</keyword>
<gene>
    <name evidence="2" type="ORF">P5673_019100</name>
</gene>
<reference evidence="2" key="2">
    <citation type="journal article" date="2023" name="Science">
        <title>Genomic signatures of disease resistance in endangered staghorn corals.</title>
        <authorList>
            <person name="Vollmer S.V."/>
            <person name="Selwyn J.D."/>
            <person name="Despard B.A."/>
            <person name="Roesel C.L."/>
        </authorList>
    </citation>
    <scope>NUCLEOTIDE SEQUENCE</scope>
    <source>
        <strain evidence="2">K2</strain>
    </source>
</reference>
<dbReference type="SUPFAM" id="SSF48464">
    <property type="entry name" value="ENTH/VHS domain"/>
    <property type="match status" value="1"/>
</dbReference>
<accession>A0AAD9QBT5</accession>
<protein>
    <recommendedName>
        <fullName evidence="4">Clathrin interactor 1</fullName>
    </recommendedName>
</protein>
<evidence type="ECO:0000313" key="2">
    <source>
        <dbReference type="EMBL" id="KAK2558397.1"/>
    </source>
</evidence>
<feature type="compositionally biased region" description="Low complexity" evidence="1">
    <location>
        <begin position="113"/>
        <end position="132"/>
    </location>
</feature>
<feature type="compositionally biased region" description="Polar residues" evidence="1">
    <location>
        <begin position="223"/>
        <end position="259"/>
    </location>
</feature>
<feature type="region of interest" description="Disordered" evidence="1">
    <location>
        <begin position="181"/>
        <end position="259"/>
    </location>
</feature>
<dbReference type="Gene3D" id="1.25.40.90">
    <property type="match status" value="1"/>
</dbReference>
<dbReference type="InterPro" id="IPR008942">
    <property type="entry name" value="ENTH_VHS"/>
</dbReference>
<evidence type="ECO:0000313" key="3">
    <source>
        <dbReference type="Proteomes" id="UP001249851"/>
    </source>
</evidence>
<evidence type="ECO:0008006" key="4">
    <source>
        <dbReference type="Google" id="ProtNLM"/>
    </source>
</evidence>
<dbReference type="AlphaFoldDB" id="A0AAD9QBT5"/>
<feature type="region of interest" description="Disordered" evidence="1">
    <location>
        <begin position="69"/>
        <end position="99"/>
    </location>
</feature>
<dbReference type="Proteomes" id="UP001249851">
    <property type="component" value="Unassembled WGS sequence"/>
</dbReference>
<dbReference type="EMBL" id="JARQWQ010000044">
    <property type="protein sequence ID" value="KAK2558397.1"/>
    <property type="molecule type" value="Genomic_DNA"/>
</dbReference>
<organism evidence="2 3">
    <name type="scientific">Acropora cervicornis</name>
    <name type="common">Staghorn coral</name>
    <dbReference type="NCBI Taxonomy" id="6130"/>
    <lineage>
        <taxon>Eukaryota</taxon>
        <taxon>Metazoa</taxon>
        <taxon>Cnidaria</taxon>
        <taxon>Anthozoa</taxon>
        <taxon>Hexacorallia</taxon>
        <taxon>Scleractinia</taxon>
        <taxon>Astrocoeniina</taxon>
        <taxon>Acroporidae</taxon>
        <taxon>Acropora</taxon>
    </lineage>
</organism>
<name>A0AAD9QBT5_ACRCE</name>
<comment type="caution">
    <text evidence="2">The sequence shown here is derived from an EMBL/GenBank/DDBJ whole genome shotgun (WGS) entry which is preliminary data.</text>
</comment>
<sequence>MCIIPVRHKVKELIELVQDDDRLKQERKRAKKNRDKYKGVSSEAFSRGYRKELLTDSDDFGDFAAFRSGSPSKIQQSDDDSFFNAFQSNPGIQPQQPAPVVPQTMTQNFAAFQPQQPQQPQLPVPSSNLQPQIGIPPSLQPPSSQTAVLNNQFMSGTMQGQLYNSGGLFVQPQAAQEPVNVTPTKPLISSGKTTSGLLPGSSPLQPTGVKIKGNCSQLEEETGSNSNQNKQHQSPVDISLDNLSPMSQKDKPSQPSMNELYSNQQQMPAAPMGIYGMLPQQNMYNMGTALPPMNMGMTPQINRLTSNMNLMSMASNVQPVMPITQRGMAGGMLPPRQMGQVQGFGGPTASYTTYKGFS</sequence>